<dbReference type="EMBL" id="FQZS01000003">
    <property type="protein sequence ID" value="SHI46630.1"/>
    <property type="molecule type" value="Genomic_DNA"/>
</dbReference>
<keyword evidence="1" id="KW-1133">Transmembrane helix</keyword>
<sequence length="230" mass="27206">MEKFSKKYKDIILFMLIYWFICFLAFFQEISFIYVMLSWNVLLAVLPLLFIHKAEVGMKSDKTIYSILWMVAWILFFPNSVYMITDFIHISGDKFMWIEEVRKYSMDRPVVYGNDILIWIKLLIIGVGFLFSLLVGLESLYIFEQNMKVMTSKKTSILTVLIVSLLSAIGVYIGRFLRFNSWDIFFNPVQLLKEVTTVINTFAMQFISVFTVFIIVCYMVYRIFRKIALC</sequence>
<accession>A0A1M6BD08</accession>
<feature type="transmembrane region" description="Helical" evidence="1">
    <location>
        <begin position="33"/>
        <end position="51"/>
    </location>
</feature>
<dbReference type="Pfam" id="PF07099">
    <property type="entry name" value="DUF1361"/>
    <property type="match status" value="1"/>
</dbReference>
<dbReference type="InterPro" id="IPR009793">
    <property type="entry name" value="DUF1361"/>
</dbReference>
<gene>
    <name evidence="2" type="ORF">SAMN02745176_00401</name>
</gene>
<dbReference type="Proteomes" id="UP000184442">
    <property type="component" value="Unassembled WGS sequence"/>
</dbReference>
<evidence type="ECO:0000313" key="3">
    <source>
        <dbReference type="Proteomes" id="UP000184442"/>
    </source>
</evidence>
<evidence type="ECO:0000313" key="2">
    <source>
        <dbReference type="EMBL" id="SHI46630.1"/>
    </source>
</evidence>
<protein>
    <submittedName>
        <fullName evidence="2">Uncharacterized membrane protein</fullName>
    </submittedName>
</protein>
<evidence type="ECO:0000256" key="1">
    <source>
        <dbReference type="SAM" id="Phobius"/>
    </source>
</evidence>
<keyword evidence="1" id="KW-0812">Transmembrane</keyword>
<reference evidence="2 3" key="1">
    <citation type="submission" date="2016-11" db="EMBL/GenBank/DDBJ databases">
        <authorList>
            <person name="Jaros S."/>
            <person name="Januszkiewicz K."/>
            <person name="Wedrychowicz H."/>
        </authorList>
    </citation>
    <scope>NUCLEOTIDE SEQUENCE [LARGE SCALE GENOMIC DNA]</scope>
    <source>
        <strain evidence="2 3">DSM 19022</strain>
    </source>
</reference>
<organism evidence="2 3">
    <name type="scientific">Lutispora thermophila DSM 19022</name>
    <dbReference type="NCBI Taxonomy" id="1122184"/>
    <lineage>
        <taxon>Bacteria</taxon>
        <taxon>Bacillati</taxon>
        <taxon>Bacillota</taxon>
        <taxon>Clostridia</taxon>
        <taxon>Lutisporales</taxon>
        <taxon>Lutisporaceae</taxon>
        <taxon>Lutispora</taxon>
    </lineage>
</organism>
<dbReference type="STRING" id="1122184.SAMN02745176_00401"/>
<feature type="transmembrane region" description="Helical" evidence="1">
    <location>
        <begin position="12"/>
        <end position="27"/>
    </location>
</feature>
<feature type="transmembrane region" description="Helical" evidence="1">
    <location>
        <begin position="155"/>
        <end position="177"/>
    </location>
</feature>
<feature type="transmembrane region" description="Helical" evidence="1">
    <location>
        <begin position="116"/>
        <end position="143"/>
    </location>
</feature>
<feature type="transmembrane region" description="Helical" evidence="1">
    <location>
        <begin position="197"/>
        <end position="221"/>
    </location>
</feature>
<dbReference type="AlphaFoldDB" id="A0A1M6BD08"/>
<keyword evidence="1" id="KW-0472">Membrane</keyword>
<feature type="transmembrane region" description="Helical" evidence="1">
    <location>
        <begin position="63"/>
        <end position="84"/>
    </location>
</feature>
<keyword evidence="3" id="KW-1185">Reference proteome</keyword>
<proteinExistence type="predicted"/>
<name>A0A1M6BD08_9FIRM</name>